<evidence type="ECO:0000313" key="2">
    <source>
        <dbReference type="EMBL" id="CAI5446087.1"/>
    </source>
</evidence>
<protein>
    <submittedName>
        <fullName evidence="2">Uncharacterized protein</fullName>
    </submittedName>
</protein>
<name>A0A9P1IID8_9PELO</name>
<keyword evidence="3" id="KW-1185">Reference proteome</keyword>
<evidence type="ECO:0000256" key="1">
    <source>
        <dbReference type="SAM" id="Coils"/>
    </source>
</evidence>
<dbReference type="AlphaFoldDB" id="A0A9P1IID8"/>
<accession>A0A9P1IID8</accession>
<sequence>MVSMRFPEIMANTNELLCENEKETITGLLAQIKELEDKHERLQEELFRTNAKLENLKEAKETLKQQINESIRFKETWENRLKALKANKQCSKFIENIHESTE</sequence>
<comment type="caution">
    <text evidence="2">The sequence shown here is derived from an EMBL/GenBank/DDBJ whole genome shotgun (WGS) entry which is preliminary data.</text>
</comment>
<dbReference type="Proteomes" id="UP001152747">
    <property type="component" value="Unassembled WGS sequence"/>
</dbReference>
<feature type="coiled-coil region" evidence="1">
    <location>
        <begin position="18"/>
        <end position="76"/>
    </location>
</feature>
<gene>
    <name evidence="2" type="ORF">CAMP_LOCUS8724</name>
</gene>
<dbReference type="EMBL" id="CANHGI010000003">
    <property type="protein sequence ID" value="CAI5446087.1"/>
    <property type="molecule type" value="Genomic_DNA"/>
</dbReference>
<proteinExistence type="predicted"/>
<evidence type="ECO:0000313" key="3">
    <source>
        <dbReference type="Proteomes" id="UP001152747"/>
    </source>
</evidence>
<organism evidence="2 3">
    <name type="scientific">Caenorhabditis angaria</name>
    <dbReference type="NCBI Taxonomy" id="860376"/>
    <lineage>
        <taxon>Eukaryota</taxon>
        <taxon>Metazoa</taxon>
        <taxon>Ecdysozoa</taxon>
        <taxon>Nematoda</taxon>
        <taxon>Chromadorea</taxon>
        <taxon>Rhabditida</taxon>
        <taxon>Rhabditina</taxon>
        <taxon>Rhabditomorpha</taxon>
        <taxon>Rhabditoidea</taxon>
        <taxon>Rhabditidae</taxon>
        <taxon>Peloderinae</taxon>
        <taxon>Caenorhabditis</taxon>
    </lineage>
</organism>
<reference evidence="2" key="1">
    <citation type="submission" date="2022-11" db="EMBL/GenBank/DDBJ databases">
        <authorList>
            <person name="Kikuchi T."/>
        </authorList>
    </citation>
    <scope>NUCLEOTIDE SEQUENCE</scope>
    <source>
        <strain evidence="2">PS1010</strain>
    </source>
</reference>
<keyword evidence="1" id="KW-0175">Coiled coil</keyword>